<evidence type="ECO:0000313" key="3">
    <source>
        <dbReference type="Proteomes" id="UP000051500"/>
    </source>
</evidence>
<dbReference type="InterPro" id="IPR007404">
    <property type="entry name" value="YdjM-like"/>
</dbReference>
<feature type="transmembrane region" description="Helical" evidence="1">
    <location>
        <begin position="138"/>
        <end position="166"/>
    </location>
</feature>
<dbReference type="EMBL" id="JQBZ01000017">
    <property type="protein sequence ID" value="KRN89267.1"/>
    <property type="molecule type" value="Genomic_DNA"/>
</dbReference>
<dbReference type="STRING" id="1122146.IV53_GL000180"/>
<keyword evidence="1" id="KW-1133">Transmembrane helix</keyword>
<dbReference type="Pfam" id="PF04307">
    <property type="entry name" value="YdjM"/>
    <property type="match status" value="1"/>
</dbReference>
<keyword evidence="1" id="KW-0812">Transmembrane</keyword>
<dbReference type="AlphaFoldDB" id="A0A0R2KIR1"/>
<evidence type="ECO:0000256" key="1">
    <source>
        <dbReference type="SAM" id="Phobius"/>
    </source>
</evidence>
<name>A0A0R2KIR1_9LACO</name>
<evidence type="ECO:0008006" key="4">
    <source>
        <dbReference type="Google" id="ProtNLM"/>
    </source>
</evidence>
<organism evidence="2 3">
    <name type="scientific">Ligilactobacillus ceti DSM 22408</name>
    <dbReference type="NCBI Taxonomy" id="1122146"/>
    <lineage>
        <taxon>Bacteria</taxon>
        <taxon>Bacillati</taxon>
        <taxon>Bacillota</taxon>
        <taxon>Bacilli</taxon>
        <taxon>Lactobacillales</taxon>
        <taxon>Lactobacillaceae</taxon>
        <taxon>Ligilactobacillus</taxon>
    </lineage>
</organism>
<proteinExistence type="predicted"/>
<dbReference type="Proteomes" id="UP000051500">
    <property type="component" value="Unassembled WGS sequence"/>
</dbReference>
<dbReference type="eggNOG" id="COG1988">
    <property type="taxonomic scope" value="Bacteria"/>
</dbReference>
<dbReference type="OrthoDB" id="5459053at2"/>
<feature type="transmembrane region" description="Helical" evidence="1">
    <location>
        <begin position="68"/>
        <end position="86"/>
    </location>
</feature>
<dbReference type="PANTHER" id="PTHR35531:SF1">
    <property type="entry name" value="INNER MEMBRANE PROTEIN YBCI-RELATED"/>
    <property type="match status" value="1"/>
</dbReference>
<sequence>MMECKTHVATTLALGLPLLAVSHEVTAVNVGILALGSLLPDIDHPSSYLGRRHKIMSSVTNKTLGHRGATHSIFGLVLFFVISTFIQHHYLSGDTLNLPFWLSFGYLCHLLEDSLSQQGVRWCWPLFRKKRKKRKKVFYYRTSTMSEYLILVLVLAILIFEISLYLKGDFNYPHMQEVVTWCQQKVHNLQSIINNIT</sequence>
<keyword evidence="3" id="KW-1185">Reference proteome</keyword>
<dbReference type="PANTHER" id="PTHR35531">
    <property type="entry name" value="INNER MEMBRANE PROTEIN YBCI-RELATED"/>
    <property type="match status" value="1"/>
</dbReference>
<evidence type="ECO:0000313" key="2">
    <source>
        <dbReference type="EMBL" id="KRN89267.1"/>
    </source>
</evidence>
<dbReference type="PIRSF" id="PIRSF030780">
    <property type="entry name" value="Md_memb_hyd_prd"/>
    <property type="match status" value="1"/>
</dbReference>
<accession>A0A0R2KIR1</accession>
<dbReference type="InterPro" id="IPR016956">
    <property type="entry name" value="YdjM"/>
</dbReference>
<comment type="caution">
    <text evidence="2">The sequence shown here is derived from an EMBL/GenBank/DDBJ whole genome shotgun (WGS) entry which is preliminary data.</text>
</comment>
<dbReference type="PATRIC" id="fig|1122146.4.peg.182"/>
<keyword evidence="1" id="KW-0472">Membrane</keyword>
<protein>
    <recommendedName>
        <fullName evidence="4">Membrane-bound metal-dependent hydrolase</fullName>
    </recommendedName>
</protein>
<reference evidence="2 3" key="1">
    <citation type="journal article" date="2015" name="Genome Announc.">
        <title>Expanding the biotechnology potential of lactobacilli through comparative genomics of 213 strains and associated genera.</title>
        <authorList>
            <person name="Sun Z."/>
            <person name="Harris H.M."/>
            <person name="McCann A."/>
            <person name="Guo C."/>
            <person name="Argimon S."/>
            <person name="Zhang W."/>
            <person name="Yang X."/>
            <person name="Jeffery I.B."/>
            <person name="Cooney J.C."/>
            <person name="Kagawa T.F."/>
            <person name="Liu W."/>
            <person name="Song Y."/>
            <person name="Salvetti E."/>
            <person name="Wrobel A."/>
            <person name="Rasinkangas P."/>
            <person name="Parkhill J."/>
            <person name="Rea M.C."/>
            <person name="O'Sullivan O."/>
            <person name="Ritari J."/>
            <person name="Douillard F.P."/>
            <person name="Paul Ross R."/>
            <person name="Yang R."/>
            <person name="Briner A.E."/>
            <person name="Felis G.E."/>
            <person name="de Vos W.M."/>
            <person name="Barrangou R."/>
            <person name="Klaenhammer T.R."/>
            <person name="Caufield P.W."/>
            <person name="Cui Y."/>
            <person name="Zhang H."/>
            <person name="O'Toole P.W."/>
        </authorList>
    </citation>
    <scope>NUCLEOTIDE SEQUENCE [LARGE SCALE GENOMIC DNA]</scope>
    <source>
        <strain evidence="2 3">DSM 22408</strain>
    </source>
</reference>
<gene>
    <name evidence="2" type="ORF">IV53_GL000180</name>
</gene>